<dbReference type="PROSITE" id="PS51352">
    <property type="entry name" value="THIOREDOXIN_2"/>
    <property type="match status" value="1"/>
</dbReference>
<feature type="domain" description="Thioredoxin" evidence="2">
    <location>
        <begin position="20"/>
        <end position="165"/>
    </location>
</feature>
<dbReference type="PANTHER" id="PTHR42852:SF13">
    <property type="entry name" value="PROTEIN DIPZ"/>
    <property type="match status" value="1"/>
</dbReference>
<proteinExistence type="predicted"/>
<dbReference type="AlphaFoldDB" id="A0A9X3YM11"/>
<dbReference type="InterPro" id="IPR013740">
    <property type="entry name" value="Redoxin"/>
</dbReference>
<keyword evidence="4" id="KW-1185">Reference proteome</keyword>
<protein>
    <submittedName>
        <fullName evidence="3">Redoxin family protein</fullName>
    </submittedName>
</protein>
<dbReference type="Gene3D" id="3.40.30.10">
    <property type="entry name" value="Glutaredoxin"/>
    <property type="match status" value="1"/>
</dbReference>
<comment type="caution">
    <text evidence="3">The sequence shown here is derived from an EMBL/GenBank/DDBJ whole genome shotgun (WGS) entry which is preliminary data.</text>
</comment>
<organism evidence="3 4">
    <name type="scientific">Tahibacter soli</name>
    <dbReference type="NCBI Taxonomy" id="2983605"/>
    <lineage>
        <taxon>Bacteria</taxon>
        <taxon>Pseudomonadati</taxon>
        <taxon>Pseudomonadota</taxon>
        <taxon>Gammaproteobacteria</taxon>
        <taxon>Lysobacterales</taxon>
        <taxon>Rhodanobacteraceae</taxon>
        <taxon>Tahibacter</taxon>
    </lineage>
</organism>
<dbReference type="RefSeq" id="WP_263540931.1">
    <property type="nucleotide sequence ID" value="NZ_JAOVZO020000019.1"/>
</dbReference>
<dbReference type="Proteomes" id="UP001139971">
    <property type="component" value="Unassembled WGS sequence"/>
</dbReference>
<keyword evidence="1" id="KW-0732">Signal</keyword>
<accession>A0A9X3YM11</accession>
<evidence type="ECO:0000313" key="4">
    <source>
        <dbReference type="Proteomes" id="UP001139971"/>
    </source>
</evidence>
<evidence type="ECO:0000259" key="2">
    <source>
        <dbReference type="PROSITE" id="PS51352"/>
    </source>
</evidence>
<dbReference type="SUPFAM" id="SSF52833">
    <property type="entry name" value="Thioredoxin-like"/>
    <property type="match status" value="1"/>
</dbReference>
<evidence type="ECO:0000256" key="1">
    <source>
        <dbReference type="SAM" id="SignalP"/>
    </source>
</evidence>
<dbReference type="Pfam" id="PF08534">
    <property type="entry name" value="Redoxin"/>
    <property type="match status" value="1"/>
</dbReference>
<sequence length="166" mass="18825">MKRLIVLLFVLVAGVASAAQRPVIPAPEFRGIARWINSEPLSIGGLRGKVVLVDFWTFECGNCLATLPYIKRWYADYADKGLVVVGVHSPEYSHEKDSRLLRQRMKRLGIEYPVAQDNELATFESWAVKVWPTSYLIDRDGNIVLRHVGEGHYDEMEAQIRTLLGL</sequence>
<dbReference type="InterPro" id="IPR036249">
    <property type="entry name" value="Thioredoxin-like_sf"/>
</dbReference>
<feature type="signal peptide" evidence="1">
    <location>
        <begin position="1"/>
        <end position="18"/>
    </location>
</feature>
<dbReference type="InterPro" id="IPR050553">
    <property type="entry name" value="Thioredoxin_ResA/DsbE_sf"/>
</dbReference>
<feature type="chain" id="PRO_5040787551" evidence="1">
    <location>
        <begin position="19"/>
        <end position="166"/>
    </location>
</feature>
<evidence type="ECO:0000313" key="3">
    <source>
        <dbReference type="EMBL" id="MDC8014829.1"/>
    </source>
</evidence>
<gene>
    <name evidence="3" type="ORF">OD750_019970</name>
</gene>
<name>A0A9X3YM11_9GAMM</name>
<dbReference type="GO" id="GO:0016491">
    <property type="term" value="F:oxidoreductase activity"/>
    <property type="evidence" value="ECO:0007669"/>
    <property type="project" value="InterPro"/>
</dbReference>
<dbReference type="InterPro" id="IPR013766">
    <property type="entry name" value="Thioredoxin_domain"/>
</dbReference>
<dbReference type="PANTHER" id="PTHR42852">
    <property type="entry name" value="THIOL:DISULFIDE INTERCHANGE PROTEIN DSBE"/>
    <property type="match status" value="1"/>
</dbReference>
<reference evidence="3" key="1">
    <citation type="submission" date="2023-02" db="EMBL/GenBank/DDBJ databases">
        <title>Tahibacter soli sp. nov. isolated from soil.</title>
        <authorList>
            <person name="Baek J.H."/>
            <person name="Lee J.K."/>
            <person name="Choi D.G."/>
            <person name="Jeon C.O."/>
        </authorList>
    </citation>
    <scope>NUCLEOTIDE SEQUENCE</scope>
    <source>
        <strain evidence="3">BL</strain>
    </source>
</reference>
<dbReference type="EMBL" id="JAOVZO020000019">
    <property type="protein sequence ID" value="MDC8014829.1"/>
    <property type="molecule type" value="Genomic_DNA"/>
</dbReference>